<name>A0A9N9LYN2_9HELO</name>
<evidence type="ECO:0008006" key="4">
    <source>
        <dbReference type="Google" id="ProtNLM"/>
    </source>
</evidence>
<dbReference type="PANTHER" id="PTHR42060">
    <property type="entry name" value="NHL REPEAT-CONTAINING PROTEIN-RELATED"/>
    <property type="match status" value="1"/>
</dbReference>
<dbReference type="AlphaFoldDB" id="A0A9N9LYN2"/>
<keyword evidence="1" id="KW-0732">Signal</keyword>
<dbReference type="OrthoDB" id="5233393at2759"/>
<reference evidence="2" key="1">
    <citation type="submission" date="2021-07" db="EMBL/GenBank/DDBJ databases">
        <authorList>
            <person name="Durling M."/>
        </authorList>
    </citation>
    <scope>NUCLEOTIDE SEQUENCE</scope>
</reference>
<feature type="chain" id="PRO_5040403993" description="SMP-30/Gluconolactonase/LRE-like region domain-containing protein" evidence="1">
    <location>
        <begin position="21"/>
        <end position="301"/>
    </location>
</feature>
<sequence length="301" mass="31603">MMVQFRSLLAFLPLMLSSTAFLLPRQATTTQVYKFPSTASIEGIGIRENGQILITRMDAGEIWQYDPTTKAAAKLISISGVTATAGIVELAPDVWYIVGGKYSGGANTAGSWGVYKLNLNGASPALSTVKVVPESKLWNGLTKLDNDTLLIGDAQAGSVFKMSASTGKYSAIITANSEMTPGGGIPFGLDGIRYYNGSLYFTNISKNTFSRVPIDASGKAGTVVKIYSNTPGDDLSFDSLGNAYVATNLQNSVIKVDAAGKITKLATVSGSTCTAFGRTEATKNTLYVGGGSSVMSFPVTF</sequence>
<dbReference type="Proteomes" id="UP000701801">
    <property type="component" value="Unassembled WGS sequence"/>
</dbReference>
<evidence type="ECO:0000313" key="3">
    <source>
        <dbReference type="Proteomes" id="UP000701801"/>
    </source>
</evidence>
<organism evidence="2 3">
    <name type="scientific">Hymenoscyphus albidus</name>
    <dbReference type="NCBI Taxonomy" id="595503"/>
    <lineage>
        <taxon>Eukaryota</taxon>
        <taxon>Fungi</taxon>
        <taxon>Dikarya</taxon>
        <taxon>Ascomycota</taxon>
        <taxon>Pezizomycotina</taxon>
        <taxon>Leotiomycetes</taxon>
        <taxon>Helotiales</taxon>
        <taxon>Helotiaceae</taxon>
        <taxon>Hymenoscyphus</taxon>
    </lineage>
</organism>
<keyword evidence="3" id="KW-1185">Reference proteome</keyword>
<evidence type="ECO:0000313" key="2">
    <source>
        <dbReference type="EMBL" id="CAG8980827.1"/>
    </source>
</evidence>
<comment type="caution">
    <text evidence="2">The sequence shown here is derived from an EMBL/GenBank/DDBJ whole genome shotgun (WGS) entry which is preliminary data.</text>
</comment>
<dbReference type="InterPro" id="IPR011042">
    <property type="entry name" value="6-blade_b-propeller_TolB-like"/>
</dbReference>
<proteinExistence type="predicted"/>
<dbReference type="PANTHER" id="PTHR42060:SF1">
    <property type="entry name" value="NHL REPEAT-CONTAINING PROTEIN"/>
    <property type="match status" value="1"/>
</dbReference>
<evidence type="ECO:0000256" key="1">
    <source>
        <dbReference type="SAM" id="SignalP"/>
    </source>
</evidence>
<dbReference type="EMBL" id="CAJVRM010000418">
    <property type="protein sequence ID" value="CAG8980827.1"/>
    <property type="molecule type" value="Genomic_DNA"/>
</dbReference>
<dbReference type="InterPro" id="IPR052998">
    <property type="entry name" value="Hetero-Diels-Alderase-like"/>
</dbReference>
<dbReference type="Gene3D" id="2.120.10.30">
    <property type="entry name" value="TolB, C-terminal domain"/>
    <property type="match status" value="1"/>
</dbReference>
<feature type="signal peptide" evidence="1">
    <location>
        <begin position="1"/>
        <end position="20"/>
    </location>
</feature>
<gene>
    <name evidence="2" type="ORF">HYALB_00003755</name>
</gene>
<dbReference type="SUPFAM" id="SSF63829">
    <property type="entry name" value="Calcium-dependent phosphotriesterase"/>
    <property type="match status" value="1"/>
</dbReference>
<accession>A0A9N9LYN2</accession>
<protein>
    <recommendedName>
        <fullName evidence="4">SMP-30/Gluconolactonase/LRE-like region domain-containing protein</fullName>
    </recommendedName>
</protein>